<dbReference type="Proteomes" id="UP000477722">
    <property type="component" value="Unassembled WGS sequence"/>
</dbReference>
<name>A0A6G4WW25_9ACTN</name>
<reference evidence="1 2" key="1">
    <citation type="submission" date="2020-02" db="EMBL/GenBank/DDBJ databases">
        <title>Whole-genome analyses of novel actinobacteria.</title>
        <authorList>
            <person name="Sahin N."/>
            <person name="Tatar D."/>
        </authorList>
    </citation>
    <scope>NUCLEOTIDE SEQUENCE [LARGE SCALE GENOMIC DNA]</scope>
    <source>
        <strain evidence="1 2">SB3404</strain>
    </source>
</reference>
<dbReference type="EMBL" id="JAAKZZ010000119">
    <property type="protein sequence ID" value="NGO69486.1"/>
    <property type="molecule type" value="Genomic_DNA"/>
</dbReference>
<sequence>MDTTRPRAATVSELRVSAFRALRARTVPLGRVTVLTGPSGSGKTTALEAYQALARLGGGEPLGAVFGGARGGPAACVPREARPDRQGRRGFRLGCSVTGPVGEARVDVAVQAEPELRIVGERLATREYGTLLSTALRDPGRRTVQAEWHTAGAGRVTRAPFPDDRLGTALVPLRVAGTTPEQRRVLAAAEQIVVALRSAFPCDPRPDAMRSPVPPGDGLLRGGCDNLAAVLRRTRAECATRHAALLSELRAGCAGPVTELRAEGCGDGLLRAVLDRGDRLAATPLDRLGDGELRFTALALVLLTGPGVLSVDPAREVPAARQALAVLADGVDRGLDTRQARQLLALAARMGSRGHIRLLATAADAGPVTREAARMPDVTLVDLSA</sequence>
<organism evidence="1 2">
    <name type="scientific">Streptomyces boncukensis</name>
    <dbReference type="NCBI Taxonomy" id="2711219"/>
    <lineage>
        <taxon>Bacteria</taxon>
        <taxon>Bacillati</taxon>
        <taxon>Actinomycetota</taxon>
        <taxon>Actinomycetes</taxon>
        <taxon>Kitasatosporales</taxon>
        <taxon>Streptomycetaceae</taxon>
        <taxon>Streptomyces</taxon>
    </lineage>
</organism>
<keyword evidence="2" id="KW-1185">Reference proteome</keyword>
<dbReference type="RefSeq" id="WP_165299171.1">
    <property type="nucleotide sequence ID" value="NZ_JAAKZZ010000119.1"/>
</dbReference>
<dbReference type="SUPFAM" id="SSF52540">
    <property type="entry name" value="P-loop containing nucleoside triphosphate hydrolases"/>
    <property type="match status" value="2"/>
</dbReference>
<gene>
    <name evidence="1" type="ORF">G5C65_14205</name>
</gene>
<proteinExistence type="predicted"/>
<protein>
    <submittedName>
        <fullName evidence="1">ATP-binding protein</fullName>
    </submittedName>
</protein>
<evidence type="ECO:0000313" key="2">
    <source>
        <dbReference type="Proteomes" id="UP000477722"/>
    </source>
</evidence>
<dbReference type="Gene3D" id="3.40.50.300">
    <property type="entry name" value="P-loop containing nucleotide triphosphate hydrolases"/>
    <property type="match status" value="1"/>
</dbReference>
<accession>A0A6G4WW25</accession>
<keyword evidence="1" id="KW-0067">ATP-binding</keyword>
<keyword evidence="1" id="KW-0547">Nucleotide-binding</keyword>
<dbReference type="AlphaFoldDB" id="A0A6G4WW25"/>
<evidence type="ECO:0000313" key="1">
    <source>
        <dbReference type="EMBL" id="NGO69486.1"/>
    </source>
</evidence>
<comment type="caution">
    <text evidence="1">The sequence shown here is derived from an EMBL/GenBank/DDBJ whole genome shotgun (WGS) entry which is preliminary data.</text>
</comment>
<dbReference type="GO" id="GO:0005524">
    <property type="term" value="F:ATP binding"/>
    <property type="evidence" value="ECO:0007669"/>
    <property type="project" value="UniProtKB-KW"/>
</dbReference>
<dbReference type="InterPro" id="IPR027417">
    <property type="entry name" value="P-loop_NTPase"/>
</dbReference>